<dbReference type="PATRIC" id="fig|1328313.3.peg.454"/>
<proteinExistence type="predicted"/>
<dbReference type="InterPro" id="IPR043128">
    <property type="entry name" value="Rev_trsase/Diguanyl_cyclase"/>
</dbReference>
<dbReference type="GO" id="GO:0000160">
    <property type="term" value="P:phosphorelay signal transduction system"/>
    <property type="evidence" value="ECO:0007669"/>
    <property type="project" value="InterPro"/>
</dbReference>
<dbReference type="SUPFAM" id="SSF55073">
    <property type="entry name" value="Nucleotide cyclase"/>
    <property type="match status" value="1"/>
</dbReference>
<dbReference type="SMART" id="SM00448">
    <property type="entry name" value="REC"/>
    <property type="match status" value="1"/>
</dbReference>
<evidence type="ECO:0000313" key="8">
    <source>
        <dbReference type="Proteomes" id="UP000019276"/>
    </source>
</evidence>
<dbReference type="OrthoDB" id="9816034at2"/>
<dbReference type="Proteomes" id="UP000019276">
    <property type="component" value="Unassembled WGS sequence"/>
</dbReference>
<evidence type="ECO:0000259" key="5">
    <source>
        <dbReference type="PROSITE" id="PS50883"/>
    </source>
</evidence>
<dbReference type="InterPro" id="IPR000700">
    <property type="entry name" value="PAS-assoc_C"/>
</dbReference>
<dbReference type="Pfam" id="PF00990">
    <property type="entry name" value="GGDEF"/>
    <property type="match status" value="1"/>
</dbReference>
<keyword evidence="1" id="KW-0597">Phosphoprotein</keyword>
<protein>
    <submittedName>
        <fullName evidence="7">Response regulator receiver modulated diguanylate cyclase/phosphodiesterase with PAS/PAC sensor(S)</fullName>
    </submittedName>
</protein>
<dbReference type="EMBL" id="ARZY01000002">
    <property type="protein sequence ID" value="EWH11955.1"/>
    <property type="molecule type" value="Genomic_DNA"/>
</dbReference>
<dbReference type="PROSITE" id="PS50887">
    <property type="entry name" value="GGDEF"/>
    <property type="match status" value="1"/>
</dbReference>
<evidence type="ECO:0000256" key="1">
    <source>
        <dbReference type="PROSITE-ProRule" id="PRU00169"/>
    </source>
</evidence>
<dbReference type="Gene3D" id="3.40.50.2300">
    <property type="match status" value="1"/>
</dbReference>
<evidence type="ECO:0000313" key="7">
    <source>
        <dbReference type="EMBL" id="EWH11955.1"/>
    </source>
</evidence>
<dbReference type="Pfam" id="PF00072">
    <property type="entry name" value="Response_reg"/>
    <property type="match status" value="1"/>
</dbReference>
<dbReference type="Gene3D" id="3.30.450.20">
    <property type="entry name" value="PAS domain"/>
    <property type="match status" value="1"/>
</dbReference>
<dbReference type="InterPro" id="IPR001789">
    <property type="entry name" value="Sig_transdc_resp-reg_receiver"/>
</dbReference>
<dbReference type="InterPro" id="IPR000160">
    <property type="entry name" value="GGDEF_dom"/>
</dbReference>
<dbReference type="InterPro" id="IPR000014">
    <property type="entry name" value="PAS"/>
</dbReference>
<dbReference type="SMART" id="SM00086">
    <property type="entry name" value="PAC"/>
    <property type="match status" value="1"/>
</dbReference>
<dbReference type="CDD" id="cd00130">
    <property type="entry name" value="PAS"/>
    <property type="match status" value="1"/>
</dbReference>
<name>W7R2U1_9ALTE</name>
<dbReference type="InterPro" id="IPR052155">
    <property type="entry name" value="Biofilm_reg_signaling"/>
</dbReference>
<dbReference type="InterPro" id="IPR001610">
    <property type="entry name" value="PAC"/>
</dbReference>
<dbReference type="PROSITE" id="PS50110">
    <property type="entry name" value="RESPONSE_REGULATORY"/>
    <property type="match status" value="1"/>
</dbReference>
<feature type="domain" description="PAS" evidence="3">
    <location>
        <begin position="149"/>
        <end position="202"/>
    </location>
</feature>
<dbReference type="SMART" id="SM00091">
    <property type="entry name" value="PAS"/>
    <property type="match status" value="1"/>
</dbReference>
<evidence type="ECO:0000259" key="6">
    <source>
        <dbReference type="PROSITE" id="PS50887"/>
    </source>
</evidence>
<dbReference type="SUPFAM" id="SSF55785">
    <property type="entry name" value="PYP-like sensor domain (PAS domain)"/>
    <property type="match status" value="1"/>
</dbReference>
<dbReference type="InterPro" id="IPR035965">
    <property type="entry name" value="PAS-like_dom_sf"/>
</dbReference>
<feature type="domain" description="Response regulatory" evidence="2">
    <location>
        <begin position="15"/>
        <end position="130"/>
    </location>
</feature>
<dbReference type="InterPro" id="IPR029787">
    <property type="entry name" value="Nucleotide_cyclase"/>
</dbReference>
<organism evidence="7 8">
    <name type="scientific">Catenovulum agarivorans DS-2</name>
    <dbReference type="NCBI Taxonomy" id="1328313"/>
    <lineage>
        <taxon>Bacteria</taxon>
        <taxon>Pseudomonadati</taxon>
        <taxon>Pseudomonadota</taxon>
        <taxon>Gammaproteobacteria</taxon>
        <taxon>Alteromonadales</taxon>
        <taxon>Alteromonadaceae</taxon>
        <taxon>Catenovulum</taxon>
    </lineage>
</organism>
<dbReference type="CDD" id="cd01949">
    <property type="entry name" value="GGDEF"/>
    <property type="match status" value="1"/>
</dbReference>
<evidence type="ECO:0000259" key="3">
    <source>
        <dbReference type="PROSITE" id="PS50112"/>
    </source>
</evidence>
<dbReference type="AlphaFoldDB" id="W7R2U1"/>
<gene>
    <name evidence="7" type="ORF">DS2_02188</name>
</gene>
<dbReference type="NCBIfam" id="TIGR00254">
    <property type="entry name" value="GGDEF"/>
    <property type="match status" value="1"/>
</dbReference>
<evidence type="ECO:0000259" key="4">
    <source>
        <dbReference type="PROSITE" id="PS50113"/>
    </source>
</evidence>
<dbReference type="PROSITE" id="PS50883">
    <property type="entry name" value="EAL"/>
    <property type="match status" value="1"/>
</dbReference>
<dbReference type="PROSITE" id="PS50112">
    <property type="entry name" value="PAS"/>
    <property type="match status" value="1"/>
</dbReference>
<dbReference type="SUPFAM" id="SSF141868">
    <property type="entry name" value="EAL domain-like"/>
    <property type="match status" value="1"/>
</dbReference>
<dbReference type="CDD" id="cd01948">
    <property type="entry name" value="EAL"/>
    <property type="match status" value="1"/>
</dbReference>
<dbReference type="RefSeq" id="WP_051479534.1">
    <property type="nucleotide sequence ID" value="NZ_ARZY01000002.1"/>
</dbReference>
<dbReference type="InterPro" id="IPR035919">
    <property type="entry name" value="EAL_sf"/>
</dbReference>
<sequence length="709" mass="78839">MLVSRQNMTTSRAANIVIVDDEITSVLILENAVQELGHVTYTTDPAEAVGLITDLQPDLVLMDIEMGDYNGVELCKKLKDNPHTANIAVIFVTAHDNPDIEFFSLDSGGIDFITKPINRKVCKLRVANQLALRHYAEDLEVAQRALFSEKEHFRATLNSIGDGVIATDAHGIVTFLNPIAQHMTGMTEAEAIGQHIENVMNLKDATTHHKSINPAVVALYEQRVVGMALNCQLYSHTGNIYRVEDSAAPIVDAHGNITGSIVVFHDISESIAMAVKMNHLANNDQLTGLPNRILLHDRLEQAIKVSQQNRLKTALMLVDIDNFKYLNDSLGHHIGDMLIKQVAKRLEFVMDANCTLARIGGDEFVLLVPNVKEVRQLNLIAADIQEIIQKPFVIDNQEYSLSVSVGISVNPTDAETEGHMMRNADVAMYRAKQQGKQQSCFFSQGLENDLNERMELEQVLREAIDKNSIEVVFQPQIDLASQQVIAAEALARLKGKDGDYIPPPKFISLAEELGLITKLGEQILRKSCFAAKDWYDQGKPIRVCVNVSALQFCSEGYFDQVFAVLEDTNLKTSLLELEVTESLLMQDVDLVEGILRDLSLTGIFIAIDDFGTGYSSLSYLKRLPVDVLKIDQSFVREMLDDKQSMDIVRTISDLGHSMQLKLVGEGIETAEHEQILKSFGCQMGQGYLYHKPLHKADFDRLVIQGALIS</sequence>
<accession>W7R2U1</accession>
<dbReference type="InterPro" id="IPR013767">
    <property type="entry name" value="PAS_fold"/>
</dbReference>
<dbReference type="PANTHER" id="PTHR44757:SF2">
    <property type="entry name" value="BIOFILM ARCHITECTURE MAINTENANCE PROTEIN MBAA"/>
    <property type="match status" value="1"/>
</dbReference>
<dbReference type="Gene3D" id="3.20.20.450">
    <property type="entry name" value="EAL domain"/>
    <property type="match status" value="1"/>
</dbReference>
<dbReference type="eggNOG" id="COG5001">
    <property type="taxonomic scope" value="Bacteria"/>
</dbReference>
<dbReference type="PROSITE" id="PS50113">
    <property type="entry name" value="PAC"/>
    <property type="match status" value="1"/>
</dbReference>
<dbReference type="SUPFAM" id="SSF52172">
    <property type="entry name" value="CheY-like"/>
    <property type="match status" value="1"/>
</dbReference>
<reference evidence="7 8" key="1">
    <citation type="journal article" date="2014" name="Genome Announc.">
        <title>Draft Genome Sequence of the Agar-Degrading Bacterium Catenovulum sp. Strain DS-2, Isolated from Intestines of Haliotis diversicolor.</title>
        <authorList>
            <person name="Shan D."/>
            <person name="Li X."/>
            <person name="Gu Z."/>
            <person name="Wei G."/>
            <person name="Gao Z."/>
            <person name="Shao Z."/>
        </authorList>
    </citation>
    <scope>NUCLEOTIDE SEQUENCE [LARGE SCALE GENOMIC DNA]</scope>
    <source>
        <strain evidence="7 8">DS-2</strain>
    </source>
</reference>
<feature type="domain" description="EAL" evidence="5">
    <location>
        <begin position="453"/>
        <end position="706"/>
    </location>
</feature>
<dbReference type="GO" id="GO:0006355">
    <property type="term" value="P:regulation of DNA-templated transcription"/>
    <property type="evidence" value="ECO:0007669"/>
    <property type="project" value="InterPro"/>
</dbReference>
<dbReference type="InterPro" id="IPR011006">
    <property type="entry name" value="CheY-like_superfamily"/>
</dbReference>
<comment type="caution">
    <text evidence="7">The sequence shown here is derived from an EMBL/GenBank/DDBJ whole genome shotgun (WGS) entry which is preliminary data.</text>
</comment>
<dbReference type="Pfam" id="PF00563">
    <property type="entry name" value="EAL"/>
    <property type="match status" value="1"/>
</dbReference>
<dbReference type="STRING" id="1328313.DS2_02188"/>
<feature type="modified residue" description="4-aspartylphosphate" evidence="1">
    <location>
        <position position="63"/>
    </location>
</feature>
<dbReference type="Pfam" id="PF00989">
    <property type="entry name" value="PAS"/>
    <property type="match status" value="1"/>
</dbReference>
<feature type="domain" description="PAC" evidence="4">
    <location>
        <begin position="227"/>
        <end position="279"/>
    </location>
</feature>
<keyword evidence="8" id="KW-1185">Reference proteome</keyword>
<dbReference type="InterPro" id="IPR001633">
    <property type="entry name" value="EAL_dom"/>
</dbReference>
<evidence type="ECO:0000259" key="2">
    <source>
        <dbReference type="PROSITE" id="PS50110"/>
    </source>
</evidence>
<dbReference type="Gene3D" id="3.30.70.270">
    <property type="match status" value="1"/>
</dbReference>
<dbReference type="SMART" id="SM00052">
    <property type="entry name" value="EAL"/>
    <property type="match status" value="1"/>
</dbReference>
<dbReference type="SMART" id="SM00267">
    <property type="entry name" value="GGDEF"/>
    <property type="match status" value="1"/>
</dbReference>
<dbReference type="NCBIfam" id="TIGR00229">
    <property type="entry name" value="sensory_box"/>
    <property type="match status" value="1"/>
</dbReference>
<dbReference type="PANTHER" id="PTHR44757">
    <property type="entry name" value="DIGUANYLATE CYCLASE DGCP"/>
    <property type="match status" value="1"/>
</dbReference>
<feature type="domain" description="GGDEF" evidence="6">
    <location>
        <begin position="311"/>
        <end position="444"/>
    </location>
</feature>